<sequence>MRRPWRVSLFAMVLAAAGLPIYIHLPRYASVDLGLDLATVGVILMGIRVYDFVSDPLLGRCVDGWRGPRAGIAAIALGVMAVGFVMLFSLPPQTEVRLWLVMALLLVFTGYSLGTILLYGDSAILAGSAARDAQLRLASWRESGLILGVLLAAMAPLVLPGGFAGMGWLLAGAVAVVWVATRKLWARPSHPQTRFDARGFLRAGGGWLLGLAVVNSLPVAITSTLFVFFVEDHLGLSGGAGPFLVLFFAGSGLALPVWSALARRIGPRAVLLAGIVLAVLSFVWAASIGPGNGWSFAAICLASGIAVGADLVILPAVFAGLLGRAGIATGQSFGLWSFATKLSLPLAAVVVLPALDAVGFVAGQPNPAEATARLVMLYALLPCLLKILAGAAVLLMPRHIWADSSASAAPERQPG</sequence>
<dbReference type="Pfam" id="PF13347">
    <property type="entry name" value="MFS_2"/>
    <property type="match status" value="1"/>
</dbReference>
<feature type="transmembrane region" description="Helical" evidence="2">
    <location>
        <begin position="375"/>
        <end position="395"/>
    </location>
</feature>
<dbReference type="SUPFAM" id="SSF103473">
    <property type="entry name" value="MFS general substrate transporter"/>
    <property type="match status" value="1"/>
</dbReference>
<name>A0A1N7N3I8_9RHOB</name>
<evidence type="ECO:0000256" key="1">
    <source>
        <dbReference type="ARBA" id="ARBA00009617"/>
    </source>
</evidence>
<feature type="transmembrane region" description="Helical" evidence="2">
    <location>
        <begin position="294"/>
        <end position="321"/>
    </location>
</feature>
<dbReference type="PANTHER" id="PTHR11328:SF24">
    <property type="entry name" value="MAJOR FACILITATOR SUPERFAMILY (MFS) PROFILE DOMAIN-CONTAINING PROTEIN"/>
    <property type="match status" value="1"/>
</dbReference>
<dbReference type="Proteomes" id="UP000186141">
    <property type="component" value="Unassembled WGS sequence"/>
</dbReference>
<feature type="transmembrane region" description="Helical" evidence="2">
    <location>
        <begin position="96"/>
        <end position="119"/>
    </location>
</feature>
<keyword evidence="2" id="KW-0472">Membrane</keyword>
<feature type="transmembrane region" description="Helical" evidence="2">
    <location>
        <begin position="242"/>
        <end position="262"/>
    </location>
</feature>
<accession>A0A1N7N3I8</accession>
<evidence type="ECO:0000313" key="4">
    <source>
        <dbReference type="Proteomes" id="UP000186141"/>
    </source>
</evidence>
<dbReference type="InterPro" id="IPR039672">
    <property type="entry name" value="MFS_2"/>
</dbReference>
<gene>
    <name evidence="3" type="ORF">SAMN05421774_10398</name>
</gene>
<keyword evidence="2" id="KW-0812">Transmembrane</keyword>
<dbReference type="PANTHER" id="PTHR11328">
    <property type="entry name" value="MAJOR FACILITATOR SUPERFAMILY DOMAIN-CONTAINING PROTEIN"/>
    <property type="match status" value="1"/>
</dbReference>
<dbReference type="AlphaFoldDB" id="A0A1N7N3I8"/>
<dbReference type="GO" id="GO:0015293">
    <property type="term" value="F:symporter activity"/>
    <property type="evidence" value="ECO:0007669"/>
    <property type="project" value="InterPro"/>
</dbReference>
<comment type="similarity">
    <text evidence="1">Belongs to the sodium:galactoside symporter (TC 2.A.2) family.</text>
</comment>
<feature type="transmembrane region" description="Helical" evidence="2">
    <location>
        <begin position="7"/>
        <end position="25"/>
    </location>
</feature>
<dbReference type="Gene3D" id="1.20.1250.20">
    <property type="entry name" value="MFS general substrate transporter like domains"/>
    <property type="match status" value="2"/>
</dbReference>
<feature type="transmembrane region" description="Helical" evidence="2">
    <location>
        <begin position="70"/>
        <end position="90"/>
    </location>
</feature>
<organism evidence="3 4">
    <name type="scientific">Gemmobacter megaterium</name>
    <dbReference type="NCBI Taxonomy" id="1086013"/>
    <lineage>
        <taxon>Bacteria</taxon>
        <taxon>Pseudomonadati</taxon>
        <taxon>Pseudomonadota</taxon>
        <taxon>Alphaproteobacteria</taxon>
        <taxon>Rhodobacterales</taxon>
        <taxon>Paracoccaceae</taxon>
        <taxon>Gemmobacter</taxon>
    </lineage>
</organism>
<reference evidence="3 4" key="1">
    <citation type="submission" date="2017-01" db="EMBL/GenBank/DDBJ databases">
        <authorList>
            <person name="Mah S.A."/>
            <person name="Swanson W.J."/>
            <person name="Moy G.W."/>
            <person name="Vacquier V.D."/>
        </authorList>
    </citation>
    <scope>NUCLEOTIDE SEQUENCE [LARGE SCALE GENOMIC DNA]</scope>
    <source>
        <strain evidence="3 4">DSM 26375</strain>
    </source>
</reference>
<protein>
    <submittedName>
        <fullName evidence="3">Na+/melibiose symporter</fullName>
    </submittedName>
</protein>
<dbReference type="STRING" id="1086013.SAMN05421774_10398"/>
<dbReference type="RefSeq" id="WP_076530446.1">
    <property type="nucleotide sequence ID" value="NZ_BMEH01000003.1"/>
</dbReference>
<feature type="transmembrane region" description="Helical" evidence="2">
    <location>
        <begin position="333"/>
        <end position="355"/>
    </location>
</feature>
<feature type="transmembrane region" description="Helical" evidence="2">
    <location>
        <begin position="165"/>
        <end position="185"/>
    </location>
</feature>
<keyword evidence="4" id="KW-1185">Reference proteome</keyword>
<keyword evidence="2" id="KW-1133">Transmembrane helix</keyword>
<dbReference type="InterPro" id="IPR036259">
    <property type="entry name" value="MFS_trans_sf"/>
</dbReference>
<feature type="transmembrane region" description="Helical" evidence="2">
    <location>
        <begin position="206"/>
        <end position="230"/>
    </location>
</feature>
<feature type="transmembrane region" description="Helical" evidence="2">
    <location>
        <begin position="269"/>
        <end position="288"/>
    </location>
</feature>
<dbReference type="EMBL" id="FTOT01000003">
    <property type="protein sequence ID" value="SIS92905.1"/>
    <property type="molecule type" value="Genomic_DNA"/>
</dbReference>
<evidence type="ECO:0000313" key="3">
    <source>
        <dbReference type="EMBL" id="SIS92905.1"/>
    </source>
</evidence>
<evidence type="ECO:0000256" key="2">
    <source>
        <dbReference type="SAM" id="Phobius"/>
    </source>
</evidence>
<proteinExistence type="inferred from homology"/>
<dbReference type="GO" id="GO:0008643">
    <property type="term" value="P:carbohydrate transport"/>
    <property type="evidence" value="ECO:0007669"/>
    <property type="project" value="InterPro"/>
</dbReference>
<dbReference type="GO" id="GO:0005886">
    <property type="term" value="C:plasma membrane"/>
    <property type="evidence" value="ECO:0007669"/>
    <property type="project" value="TreeGrafter"/>
</dbReference>